<dbReference type="AlphaFoldDB" id="A0A7W9ZNZ9"/>
<dbReference type="Proteomes" id="UP001302829">
    <property type="component" value="Plasmid cp26"/>
</dbReference>
<evidence type="ECO:0000313" key="1">
    <source>
        <dbReference type="EMBL" id="MBB6213749.1"/>
    </source>
</evidence>
<dbReference type="EMBL" id="CP132477">
    <property type="protein sequence ID" value="WNY70895.1"/>
    <property type="molecule type" value="Genomic_DNA"/>
</dbReference>
<dbReference type="RefSeq" id="WP_184125586.1">
    <property type="nucleotide sequence ID" value="NZ_CP124073.1"/>
</dbReference>
<geneLocation type="plasmid" evidence="2 4">
    <name>cp26</name>
</geneLocation>
<protein>
    <submittedName>
        <fullName evidence="1">Uncharacterized protein</fullName>
    </submittedName>
</protein>
<keyword evidence="2" id="KW-0614">Plasmid</keyword>
<keyword evidence="4" id="KW-1185">Reference proteome</keyword>
<dbReference type="Proteomes" id="UP000536100">
    <property type="component" value="Unassembled WGS sequence"/>
</dbReference>
<evidence type="ECO:0000313" key="3">
    <source>
        <dbReference type="Proteomes" id="UP000536100"/>
    </source>
</evidence>
<evidence type="ECO:0000313" key="2">
    <source>
        <dbReference type="EMBL" id="WNY70895.1"/>
    </source>
</evidence>
<organism evidence="1 3">
    <name type="scientific">Borreliella californiensis</name>
    <dbReference type="NCBI Taxonomy" id="373543"/>
    <lineage>
        <taxon>Bacteria</taxon>
        <taxon>Pseudomonadati</taxon>
        <taxon>Spirochaetota</taxon>
        <taxon>Spirochaetia</taxon>
        <taxon>Spirochaetales</taxon>
        <taxon>Borreliaceae</taxon>
        <taxon>Borreliella</taxon>
    </lineage>
</organism>
<sequence length="149" mass="17768">MKIGPHYFFKKILKSNDNRMIYISYLYDNLASIKPAGDWLKIYFKESKRGKKYFILFNRNSSNGSFISCRFLKTECNYGIDIRFSDGNLNIFCRNRKSLEFLKFKVEQFFKASVSCAHKNYYSDMSKMKSKNKRVKVFVKREVSSNNKF</sequence>
<accession>A0A7W9ZNZ9</accession>
<dbReference type="EMBL" id="JACHFB010000008">
    <property type="protein sequence ID" value="MBB6213749.1"/>
    <property type="molecule type" value="Genomic_DNA"/>
</dbReference>
<reference evidence="2 4" key="2">
    <citation type="submission" date="2023-07" db="EMBL/GenBank/DDBJ databases">
        <title>Genome sequencing of multiple Borrelia sensu lato isolates.</title>
        <authorList>
            <person name="Mongodin E.F."/>
            <person name="Rudenko N."/>
            <person name="Fraser C.M."/>
            <person name="Schutzer S."/>
            <person name="Luft B."/>
            <person name="Morgan R."/>
            <person name="Chastens S."/>
            <person name="Qiu W."/>
        </authorList>
    </citation>
    <scope>NUCLEOTIDE SEQUENCE [LARGE SCALE GENOMIC DNA]</scope>
    <source>
        <strain evidence="2 4">CA446</strain>
        <plasmid evidence="2 4">cp26</plasmid>
    </source>
</reference>
<evidence type="ECO:0000313" key="4">
    <source>
        <dbReference type="Proteomes" id="UP001302829"/>
    </source>
</evidence>
<reference evidence="1 3" key="1">
    <citation type="submission" date="2020-08" db="EMBL/GenBank/DDBJ databases">
        <title>Genomic Encyclopedia of Type Strains, Phase IV (KMG-IV): sequencing the most valuable type-strain genomes for metagenomic binning, comparative biology and taxonomic classification.</title>
        <authorList>
            <person name="Goeker M."/>
        </authorList>
    </citation>
    <scope>NUCLEOTIDE SEQUENCE [LARGE SCALE GENOMIC DNA]</scope>
    <source>
        <strain evidence="1 3">DSM 17989</strain>
    </source>
</reference>
<proteinExistence type="predicted"/>
<name>A0A7W9ZNZ9_9SPIR</name>
<gene>
    <name evidence="1" type="ORF">HNP67_001244</name>
    <name evidence="2" type="ORF">QIA39_04260</name>
</gene>